<dbReference type="SUPFAM" id="SSF81324">
    <property type="entry name" value="Voltage-gated potassium channels"/>
    <property type="match status" value="1"/>
</dbReference>
<keyword evidence="8" id="KW-1133">Transmembrane helix</keyword>
<evidence type="ECO:0000313" key="9">
    <source>
        <dbReference type="EMBL" id="KAL3799168.1"/>
    </source>
</evidence>
<dbReference type="PANTHER" id="PTHR11767:SF102">
    <property type="entry name" value="INWARDLY RECTIFYING POTASSIUM CHANNEL 1, ISOFORM F"/>
    <property type="match status" value="1"/>
</dbReference>
<evidence type="ECO:0000256" key="5">
    <source>
        <dbReference type="ARBA" id="ARBA00023065"/>
    </source>
</evidence>
<keyword evidence="6 7" id="KW-0407">Ion channel</keyword>
<evidence type="ECO:0000256" key="6">
    <source>
        <dbReference type="ARBA" id="ARBA00023303"/>
    </source>
</evidence>
<dbReference type="GO" id="GO:0034220">
    <property type="term" value="P:monoatomic ion transmembrane transport"/>
    <property type="evidence" value="ECO:0007669"/>
    <property type="project" value="UniProtKB-KW"/>
</dbReference>
<dbReference type="Proteomes" id="UP001530315">
    <property type="component" value="Unassembled WGS sequence"/>
</dbReference>
<sequence>MGGSDDSSSGLPGGSAYICCIDVNAVVSSYLSFTFRSSYFLLFGSFALYYFSLVLIFATIYAGISAVYPECINSGGVMIGTGEGTQIFGDCFQLSWTTFATVGYGVIYPATGASNFYVPSGCVVVGVLGSFEAYLGVLFAGFCCAILFRKVLRSQNLAQVFFSDPIVVRFGKAELSNREWRDSESSTSNGDMSSSVWRRDGNHTVMMTVDENKEDCRHHDEELGVGRNSSASIAVTRVKDDDDNDNNDKIPCPLLEFRLVNRLHDVPSGEIVEANLDCMAILKNDGSDRKAVAVSATGGQEHSANERTNFADLVTFHSAESKQRNIFVKIHVEADKHPYFSRVWYARHHLDENSPLLTSDARDRVKMAGGCWPADMNNYRDIKNCLQFRHILCFFNGTSNSTAATVYAQKVYDLLDVNVGYRFVPMNYHADNGSLKTDTHLLNCVCQQRGGGSEPF</sequence>
<protein>
    <recommendedName>
        <fullName evidence="11">Inward rectifier potassium channel C-terminal domain-containing protein</fullName>
    </recommendedName>
</protein>
<feature type="transmembrane region" description="Helical" evidence="8">
    <location>
        <begin position="14"/>
        <end position="33"/>
    </location>
</feature>
<dbReference type="InterPro" id="IPR013518">
    <property type="entry name" value="K_chnl_inward-rec_Kir_cyto"/>
</dbReference>
<dbReference type="Gene3D" id="1.10.287.70">
    <property type="match status" value="1"/>
</dbReference>
<dbReference type="Gene3D" id="2.60.40.1400">
    <property type="entry name" value="G protein-activated inward rectifier potassium channel 1"/>
    <property type="match status" value="1"/>
</dbReference>
<feature type="transmembrane region" description="Helical" evidence="8">
    <location>
        <begin position="40"/>
        <end position="64"/>
    </location>
</feature>
<keyword evidence="7 8" id="KW-0812">Transmembrane</keyword>
<keyword evidence="4 7" id="KW-0630">Potassium</keyword>
<dbReference type="GO" id="GO:0006813">
    <property type="term" value="P:potassium ion transport"/>
    <property type="evidence" value="ECO:0007669"/>
    <property type="project" value="UniProtKB-KW"/>
</dbReference>
<keyword evidence="2 7" id="KW-0633">Potassium transport</keyword>
<dbReference type="InterPro" id="IPR014756">
    <property type="entry name" value="Ig_E-set"/>
</dbReference>
<evidence type="ECO:0000256" key="8">
    <source>
        <dbReference type="SAM" id="Phobius"/>
    </source>
</evidence>
<proteinExistence type="inferred from homology"/>
<name>A0ABD3QH41_9STRA</name>
<evidence type="ECO:0000313" key="10">
    <source>
        <dbReference type="Proteomes" id="UP001530315"/>
    </source>
</evidence>
<dbReference type="SUPFAM" id="SSF81296">
    <property type="entry name" value="E set domains"/>
    <property type="match status" value="1"/>
</dbReference>
<evidence type="ECO:0000256" key="7">
    <source>
        <dbReference type="RuleBase" id="RU003822"/>
    </source>
</evidence>
<comment type="similarity">
    <text evidence="7">Belongs to the inward rectifier-type potassium channel (TC 1.A.2.1) family.</text>
</comment>
<evidence type="ECO:0000256" key="4">
    <source>
        <dbReference type="ARBA" id="ARBA00022958"/>
    </source>
</evidence>
<evidence type="ECO:0000256" key="3">
    <source>
        <dbReference type="ARBA" id="ARBA00022882"/>
    </source>
</evidence>
<dbReference type="GO" id="GO:0034702">
    <property type="term" value="C:monoatomic ion channel complex"/>
    <property type="evidence" value="ECO:0007669"/>
    <property type="project" value="UniProtKB-KW"/>
</dbReference>
<dbReference type="PANTHER" id="PTHR11767">
    <property type="entry name" value="INWARD RECTIFIER POTASSIUM CHANNEL"/>
    <property type="match status" value="1"/>
</dbReference>
<keyword evidence="8" id="KW-0472">Membrane</keyword>
<organism evidence="9 10">
    <name type="scientific">Stephanodiscus triporus</name>
    <dbReference type="NCBI Taxonomy" id="2934178"/>
    <lineage>
        <taxon>Eukaryota</taxon>
        <taxon>Sar</taxon>
        <taxon>Stramenopiles</taxon>
        <taxon>Ochrophyta</taxon>
        <taxon>Bacillariophyta</taxon>
        <taxon>Coscinodiscophyceae</taxon>
        <taxon>Thalassiosirophycidae</taxon>
        <taxon>Stephanodiscales</taxon>
        <taxon>Stephanodiscaceae</taxon>
        <taxon>Stephanodiscus</taxon>
    </lineage>
</organism>
<evidence type="ECO:0008006" key="11">
    <source>
        <dbReference type="Google" id="ProtNLM"/>
    </source>
</evidence>
<dbReference type="AlphaFoldDB" id="A0ABD3QH41"/>
<gene>
    <name evidence="9" type="ORF">ACHAW5_005445</name>
</gene>
<keyword evidence="3 7" id="KW-0851">Voltage-gated channel</keyword>
<feature type="transmembrane region" description="Helical" evidence="8">
    <location>
        <begin position="123"/>
        <end position="148"/>
    </location>
</feature>
<evidence type="ECO:0000256" key="1">
    <source>
        <dbReference type="ARBA" id="ARBA00022448"/>
    </source>
</evidence>
<accession>A0ABD3QH41</accession>
<evidence type="ECO:0000256" key="2">
    <source>
        <dbReference type="ARBA" id="ARBA00022538"/>
    </source>
</evidence>
<keyword evidence="1 7" id="KW-0813">Transport</keyword>
<comment type="subcellular location">
    <subcellularLocation>
        <location evidence="7">Membrane</location>
        <topology evidence="7">Multi-pass membrane protein</topology>
    </subcellularLocation>
</comment>
<reference evidence="9 10" key="1">
    <citation type="submission" date="2024-10" db="EMBL/GenBank/DDBJ databases">
        <title>Updated reference genomes for cyclostephanoid diatoms.</title>
        <authorList>
            <person name="Roberts W.R."/>
            <person name="Alverson A.J."/>
        </authorList>
    </citation>
    <scope>NUCLEOTIDE SEQUENCE [LARGE SCALE GENOMIC DNA]</scope>
    <source>
        <strain evidence="9 10">AJA276-08</strain>
    </source>
</reference>
<keyword evidence="5 7" id="KW-0406">Ion transport</keyword>
<keyword evidence="10" id="KW-1185">Reference proteome</keyword>
<dbReference type="InterPro" id="IPR016449">
    <property type="entry name" value="K_chnl_inward-rec_Kir"/>
</dbReference>
<dbReference type="EMBL" id="JALLAZ020000267">
    <property type="protein sequence ID" value="KAL3799168.1"/>
    <property type="molecule type" value="Genomic_DNA"/>
</dbReference>
<comment type="caution">
    <text evidence="9">The sequence shown here is derived from an EMBL/GenBank/DDBJ whole genome shotgun (WGS) entry which is preliminary data.</text>
</comment>